<sequence>MMKLHYKELSVLLNSVIGYLLAIVFIRIKHILYYWKSMHRKSEAKVLSIDFSNAVCSTPAAKSVRLSSSFESMQLSSIRKPALQRNQSSTSLKLTFSEPRNKARRELFKPAPAKFLMDDEVVLKLPKKMKNKKPRQLRI</sequence>
<dbReference type="EMBL" id="ACPB03004193">
    <property type="status" value="NOT_ANNOTATED_CDS"/>
    <property type="molecule type" value="Genomic_DNA"/>
</dbReference>
<evidence type="ECO:0000313" key="1">
    <source>
        <dbReference type="EnsemblMetazoa" id="RPRC005194-PA"/>
    </source>
</evidence>
<organism evidence="1 2">
    <name type="scientific">Rhodnius prolixus</name>
    <name type="common">Triatomid bug</name>
    <dbReference type="NCBI Taxonomy" id="13249"/>
    <lineage>
        <taxon>Eukaryota</taxon>
        <taxon>Metazoa</taxon>
        <taxon>Ecdysozoa</taxon>
        <taxon>Arthropoda</taxon>
        <taxon>Hexapoda</taxon>
        <taxon>Insecta</taxon>
        <taxon>Pterygota</taxon>
        <taxon>Neoptera</taxon>
        <taxon>Paraneoptera</taxon>
        <taxon>Hemiptera</taxon>
        <taxon>Heteroptera</taxon>
        <taxon>Panheteroptera</taxon>
        <taxon>Cimicomorpha</taxon>
        <taxon>Reduviidae</taxon>
        <taxon>Triatominae</taxon>
        <taxon>Rhodnius</taxon>
    </lineage>
</organism>
<dbReference type="AlphaFoldDB" id="T1HMC0"/>
<dbReference type="InParanoid" id="T1HMC0"/>
<dbReference type="EnsemblMetazoa" id="RPRC005194-RA">
    <property type="protein sequence ID" value="RPRC005194-PA"/>
    <property type="gene ID" value="RPRC005194"/>
</dbReference>
<proteinExistence type="predicted"/>
<name>T1HMC0_RHOPR</name>
<reference evidence="1" key="1">
    <citation type="submission" date="2015-05" db="UniProtKB">
        <authorList>
            <consortium name="EnsemblMetazoa"/>
        </authorList>
    </citation>
    <scope>IDENTIFICATION</scope>
</reference>
<dbReference type="HOGENOM" id="CLU_1847590_0_0_1"/>
<evidence type="ECO:0000313" key="2">
    <source>
        <dbReference type="Proteomes" id="UP000015103"/>
    </source>
</evidence>
<protein>
    <submittedName>
        <fullName evidence="1">Uncharacterized protein</fullName>
    </submittedName>
</protein>
<keyword evidence="2" id="KW-1185">Reference proteome</keyword>
<accession>T1HMC0</accession>
<dbReference type="VEuPathDB" id="VectorBase:RPRC005194"/>
<dbReference type="Proteomes" id="UP000015103">
    <property type="component" value="Unassembled WGS sequence"/>
</dbReference>